<evidence type="ECO:0000313" key="2">
    <source>
        <dbReference type="EMBL" id="RKP18888.1"/>
    </source>
</evidence>
<protein>
    <submittedName>
        <fullName evidence="1">Uncharacterized protein</fullName>
    </submittedName>
</protein>
<reference evidence="4" key="2">
    <citation type="journal article" date="2018" name="Nat. Microbiol.">
        <title>Leveraging single-cell genomics to expand the fungal tree of life.</title>
        <authorList>
            <person name="Ahrendt S.R."/>
            <person name="Quandt C.A."/>
            <person name="Ciobanu D."/>
            <person name="Clum A."/>
            <person name="Salamov A."/>
            <person name="Andreopoulos B."/>
            <person name="Cheng J.F."/>
            <person name="Woyke T."/>
            <person name="Pelin A."/>
            <person name="Henrissat B."/>
            <person name="Reynolds N.K."/>
            <person name="Benny G.L."/>
            <person name="Smith M.E."/>
            <person name="James T.Y."/>
            <person name="Grigoriev I.V."/>
        </authorList>
    </citation>
    <scope>NUCLEOTIDE SEQUENCE [LARGE SCALE GENOMIC DNA]</scope>
    <source>
        <strain evidence="4">CSF55</strain>
    </source>
</reference>
<organism evidence="1 3">
    <name type="scientific">Rozella allomycis (strain CSF55)</name>
    <dbReference type="NCBI Taxonomy" id="988480"/>
    <lineage>
        <taxon>Eukaryota</taxon>
        <taxon>Fungi</taxon>
        <taxon>Fungi incertae sedis</taxon>
        <taxon>Cryptomycota</taxon>
        <taxon>Cryptomycota incertae sedis</taxon>
        <taxon>Rozella</taxon>
    </lineage>
</organism>
<dbReference type="STRING" id="988480.A0A075AN75"/>
<dbReference type="EMBL" id="KE561276">
    <property type="protein sequence ID" value="EPZ31232.1"/>
    <property type="molecule type" value="Genomic_DNA"/>
</dbReference>
<dbReference type="AlphaFoldDB" id="A0A075AN75"/>
<name>A0A075AN75_ROZAC</name>
<evidence type="ECO:0000313" key="3">
    <source>
        <dbReference type="Proteomes" id="UP000030755"/>
    </source>
</evidence>
<gene>
    <name evidence="1" type="ORF">O9G_006306</name>
    <name evidence="2" type="ORF">ROZALSC1DRAFT_29463</name>
</gene>
<evidence type="ECO:0000313" key="4">
    <source>
        <dbReference type="Proteomes" id="UP000281549"/>
    </source>
</evidence>
<dbReference type="Proteomes" id="UP000281549">
    <property type="component" value="Unassembled WGS sequence"/>
</dbReference>
<reference evidence="1 3" key="1">
    <citation type="journal article" date="2013" name="Curr. Biol.">
        <title>Shared signatures of parasitism and phylogenomics unite Cryptomycota and microsporidia.</title>
        <authorList>
            <person name="James T.Y."/>
            <person name="Pelin A."/>
            <person name="Bonen L."/>
            <person name="Ahrendt S."/>
            <person name="Sain D."/>
            <person name="Corradi N."/>
            <person name="Stajich J.E."/>
        </authorList>
    </citation>
    <scope>NUCLEOTIDE SEQUENCE [LARGE SCALE GENOMIC DNA]</scope>
    <source>
        <strain evidence="1 3">CSF55</strain>
        <strain evidence="1 3">CSF55</strain>
    </source>
</reference>
<evidence type="ECO:0000313" key="1">
    <source>
        <dbReference type="EMBL" id="EPZ31232.1"/>
    </source>
</evidence>
<dbReference type="Proteomes" id="UP000030755">
    <property type="component" value="Unassembled WGS sequence"/>
</dbReference>
<keyword evidence="3" id="KW-1185">Reference proteome</keyword>
<feature type="non-terminal residue" evidence="1">
    <location>
        <position position="1"/>
    </location>
</feature>
<reference evidence="2" key="3">
    <citation type="submission" date="2018-08" db="EMBL/GenBank/DDBJ databases">
        <title>Leveraging single-cell genomics to expand the Fungal Tree of Life.</title>
        <authorList>
            <consortium name="DOE Joint Genome Institute"/>
            <person name="Ahrendt S.R."/>
            <person name="Quandt C.A."/>
            <person name="Ciobanu D."/>
            <person name="Clum A."/>
            <person name="Salamov A."/>
            <person name="Andreopoulos B."/>
            <person name="Cheng J.-F."/>
            <person name="Woyke T."/>
            <person name="Pelin A."/>
            <person name="Henrissat B."/>
            <person name="Reynolds N."/>
            <person name="Benny G.L."/>
            <person name="Smith M.E."/>
            <person name="James T.Y."/>
            <person name="Grigoriev I.V."/>
        </authorList>
    </citation>
    <scope>NUCLEOTIDE SEQUENCE</scope>
    <source>
        <strain evidence="2">CSF55</strain>
    </source>
</reference>
<accession>A0A075AN75</accession>
<dbReference type="HOGENOM" id="CLU_1312808_0_0_1"/>
<sequence length="210" mass="23580">VVKAVFIGQVKDGEPVKLALAGNIQNVDPFRLLHLTGMGEEMSFFQLNLMDVVIYASNADIPHSKIHEIVLRDRYQLIGNSLIKQGVGMKAFVSIPEGTFLNTVLDLFLGRMDGGRTLAFRGFGNRHTIDLFLDIKNDNDNEGGRELDSFNGVAIRRLSAFFQYRNSEFAVGFQINLIFTIRNEDFDFGVFIPCGREELLNFIDLDLKGA</sequence>
<dbReference type="EMBL" id="ML005342">
    <property type="protein sequence ID" value="RKP18888.1"/>
    <property type="molecule type" value="Genomic_DNA"/>
</dbReference>
<proteinExistence type="predicted"/>
<feature type="non-terminal residue" evidence="1">
    <location>
        <position position="210"/>
    </location>
</feature>